<organism evidence="2 3">
    <name type="scientific">Rhodovarius crocodyli</name>
    <dbReference type="NCBI Taxonomy" id="1979269"/>
    <lineage>
        <taxon>Bacteria</taxon>
        <taxon>Pseudomonadati</taxon>
        <taxon>Pseudomonadota</taxon>
        <taxon>Alphaproteobacteria</taxon>
        <taxon>Acetobacterales</taxon>
        <taxon>Roseomonadaceae</taxon>
        <taxon>Rhodovarius</taxon>
    </lineage>
</organism>
<evidence type="ECO:0000313" key="2">
    <source>
        <dbReference type="EMBL" id="RVT96262.1"/>
    </source>
</evidence>
<dbReference type="EMBL" id="SACL01000004">
    <property type="protein sequence ID" value="RVT96262.1"/>
    <property type="molecule type" value="Genomic_DNA"/>
</dbReference>
<feature type="transmembrane region" description="Helical" evidence="1">
    <location>
        <begin position="16"/>
        <end position="36"/>
    </location>
</feature>
<accession>A0A437MF61</accession>
<proteinExistence type="predicted"/>
<name>A0A437MF61_9PROT</name>
<protein>
    <submittedName>
        <fullName evidence="2">Uncharacterized protein</fullName>
    </submittedName>
</protein>
<keyword evidence="1" id="KW-0472">Membrane</keyword>
<dbReference type="Proteomes" id="UP000282957">
    <property type="component" value="Unassembled WGS sequence"/>
</dbReference>
<dbReference type="RefSeq" id="WP_127788195.1">
    <property type="nucleotide sequence ID" value="NZ_SACL01000004.1"/>
</dbReference>
<keyword evidence="1" id="KW-1133">Transmembrane helix</keyword>
<evidence type="ECO:0000313" key="3">
    <source>
        <dbReference type="Proteomes" id="UP000282957"/>
    </source>
</evidence>
<evidence type="ECO:0000256" key="1">
    <source>
        <dbReference type="SAM" id="Phobius"/>
    </source>
</evidence>
<comment type="caution">
    <text evidence="2">The sequence shown here is derived from an EMBL/GenBank/DDBJ whole genome shotgun (WGS) entry which is preliminary data.</text>
</comment>
<gene>
    <name evidence="2" type="ORF">EOD42_14210</name>
</gene>
<dbReference type="AlphaFoldDB" id="A0A437MF61"/>
<keyword evidence="1" id="KW-0812">Transmembrane</keyword>
<sequence>MTKTAETLLGWAIDKAVPLLITGLIAGVSWVGNSVLEQRARASLFDARMTAFERRLDSELRAEVAATRARSDENDVRHEARLNAVETAQRASDLLGAELKTEIRNLSAGINRVEVLIRETRR</sequence>
<reference evidence="2 3" key="1">
    <citation type="submission" date="2019-01" db="EMBL/GenBank/DDBJ databases">
        <authorList>
            <person name="Chen W.-M."/>
        </authorList>
    </citation>
    <scope>NUCLEOTIDE SEQUENCE [LARGE SCALE GENOMIC DNA]</scope>
    <source>
        <strain evidence="2 3">CCP-6</strain>
    </source>
</reference>
<keyword evidence="3" id="KW-1185">Reference proteome</keyword>